<feature type="compositionally biased region" description="Low complexity" evidence="1">
    <location>
        <begin position="286"/>
        <end position="296"/>
    </location>
</feature>
<feature type="compositionally biased region" description="Low complexity" evidence="1">
    <location>
        <begin position="413"/>
        <end position="425"/>
    </location>
</feature>
<evidence type="ECO:0000313" key="2">
    <source>
        <dbReference type="EMBL" id="KAI9637546.1"/>
    </source>
</evidence>
<dbReference type="AlphaFoldDB" id="A0AA38LXM3"/>
<feature type="region of interest" description="Disordered" evidence="1">
    <location>
        <begin position="24"/>
        <end position="61"/>
    </location>
</feature>
<feature type="region of interest" description="Disordered" evidence="1">
    <location>
        <begin position="192"/>
        <end position="234"/>
    </location>
</feature>
<keyword evidence="3" id="KW-1185">Reference proteome</keyword>
<dbReference type="RefSeq" id="XP_052947323.1">
    <property type="nucleotide sequence ID" value="XM_053092441.1"/>
</dbReference>
<reference evidence="2" key="1">
    <citation type="journal article" date="2022" name="G3 (Bethesda)">
        <title>High quality genome of the basidiomycete yeast Dioszegia hungarica PDD-24b-2 isolated from cloud water.</title>
        <authorList>
            <person name="Jarrige D."/>
            <person name="Haridas S."/>
            <person name="Bleykasten-Grosshans C."/>
            <person name="Joly M."/>
            <person name="Nadalig T."/>
            <person name="Sancelme M."/>
            <person name="Vuilleumier S."/>
            <person name="Grigoriev I.V."/>
            <person name="Amato P."/>
            <person name="Bringel F."/>
        </authorList>
    </citation>
    <scope>NUCLEOTIDE SEQUENCE</scope>
    <source>
        <strain evidence="2">PDD-24b-2</strain>
    </source>
</reference>
<dbReference type="EMBL" id="JAKWFO010000004">
    <property type="protein sequence ID" value="KAI9637546.1"/>
    <property type="molecule type" value="Genomic_DNA"/>
</dbReference>
<dbReference type="GeneID" id="77731646"/>
<proteinExistence type="predicted"/>
<feature type="region of interest" description="Disordered" evidence="1">
    <location>
        <begin position="91"/>
        <end position="125"/>
    </location>
</feature>
<protein>
    <submittedName>
        <fullName evidence="2">Uncharacterized protein</fullName>
    </submittedName>
</protein>
<feature type="region of interest" description="Disordered" evidence="1">
    <location>
        <begin position="284"/>
        <end position="306"/>
    </location>
</feature>
<feature type="compositionally biased region" description="Polar residues" evidence="1">
    <location>
        <begin position="454"/>
        <end position="463"/>
    </location>
</feature>
<feature type="region of interest" description="Disordered" evidence="1">
    <location>
        <begin position="590"/>
        <end position="614"/>
    </location>
</feature>
<feature type="region of interest" description="Disordered" evidence="1">
    <location>
        <begin position="497"/>
        <end position="570"/>
    </location>
</feature>
<gene>
    <name evidence="2" type="ORF">MKK02DRAFT_43471</name>
</gene>
<name>A0AA38LXM3_9TREE</name>
<evidence type="ECO:0000313" key="3">
    <source>
        <dbReference type="Proteomes" id="UP001164286"/>
    </source>
</evidence>
<organism evidence="2 3">
    <name type="scientific">Dioszegia hungarica</name>
    <dbReference type="NCBI Taxonomy" id="4972"/>
    <lineage>
        <taxon>Eukaryota</taxon>
        <taxon>Fungi</taxon>
        <taxon>Dikarya</taxon>
        <taxon>Basidiomycota</taxon>
        <taxon>Agaricomycotina</taxon>
        <taxon>Tremellomycetes</taxon>
        <taxon>Tremellales</taxon>
        <taxon>Bulleribasidiaceae</taxon>
        <taxon>Dioszegia</taxon>
    </lineage>
</organism>
<feature type="compositionally biased region" description="Polar residues" evidence="1">
    <location>
        <begin position="537"/>
        <end position="556"/>
    </location>
</feature>
<feature type="compositionally biased region" description="Low complexity" evidence="1">
    <location>
        <begin position="28"/>
        <end position="43"/>
    </location>
</feature>
<feature type="compositionally biased region" description="Polar residues" evidence="1">
    <location>
        <begin position="97"/>
        <end position="115"/>
    </location>
</feature>
<comment type="caution">
    <text evidence="2">The sequence shown here is derived from an EMBL/GenBank/DDBJ whole genome shotgun (WGS) entry which is preliminary data.</text>
</comment>
<dbReference type="Proteomes" id="UP001164286">
    <property type="component" value="Unassembled WGS sequence"/>
</dbReference>
<accession>A0AA38LXM3</accession>
<feature type="compositionally biased region" description="Low complexity" evidence="1">
    <location>
        <begin position="509"/>
        <end position="536"/>
    </location>
</feature>
<feature type="region of interest" description="Disordered" evidence="1">
    <location>
        <begin position="413"/>
        <end position="468"/>
    </location>
</feature>
<feature type="compositionally biased region" description="Basic and acidic residues" evidence="1">
    <location>
        <begin position="590"/>
        <end position="600"/>
    </location>
</feature>
<evidence type="ECO:0000256" key="1">
    <source>
        <dbReference type="SAM" id="MobiDB-lite"/>
    </source>
</evidence>
<sequence>MVGSSSTILSNSAFASLNLFPATPTHIPSRYTPSLTPTPSSRPSIRDRASSRSSKPPPIIPIRHSSIISDWTSPSTPDLSYYLEPSPSSLPSPAFSVESNQPLTPTTPTCTSKPDSPSSARSRRSFRSSIMALRSFSVVDLGSPVVISGEHDAEAKPGSVHVGKERLVNWARPFQGSTTEINIQIFGQSAQRARRMKKSPTTDSFDLAYPSPTPSSSDDEPLPTTPAGNDVVPSRSWLASSGLTGLGVKGIKDFDAYEGDNLDSTLPSITEDLLQQLHLGDAIGASSSSSNQSSSSATPIELNSPVFESAFPPPTIAYRRQGVTPTRLLTSSQSLGSLASPSNLAELRQLQQAAVDMEYEARRPFKLNLPQEREKRIRRKAVPVVVAADISSQQPVASSSRLFTLEVASVEISRSNSGSSSSSGNRADESGSEAATVSASPRVMIVSEPVTPLRSPSTPSTARETPMRRFYGNAKATMSMIDVSPRLASLPIFVPPRSASKSPAHQRSASDSPASSVSSARKNSSDASSDSGESWDQPVTPSSFNSARIGGNSFQFGPSPPIKSKKAGGIYGNKSAFLSQLDLGLKRVMDRKGETDEEGKKHKRGLSRFLGMKA</sequence>